<sequence>MSFSSSKSSLNNSSNPSNSLEEGIFNSIGLGSKASSLNRNSSLSTTENSTFSFVTNILTGIIVVILIILLVINGLQYYFGINVIEKLKDLFSKKPQVEIKMVKRDDKEDDEGKDDDDKIIKIIRKPVIKQQVFNIPGNYFNYTDAKSLCKAEGARLATYSEVEDAYNNGAEWCNYGWSEGQMALFPTQKTSYDKLQKIEGHEKDCGRPGVNGGYIENPNLQYGANCYGYKPRMTKEEEDLMNTSTPYPKSEKDLEMERRVNYWKTRLDDILVSPFNYQSWSRV</sequence>
<dbReference type="GO" id="GO:0005540">
    <property type="term" value="F:hyaluronic acid binding"/>
    <property type="evidence" value="ECO:0007669"/>
    <property type="project" value="InterPro"/>
</dbReference>
<dbReference type="SUPFAM" id="SSF56436">
    <property type="entry name" value="C-type lectin-like"/>
    <property type="match status" value="1"/>
</dbReference>
<keyword evidence="2" id="KW-0472">Membrane</keyword>
<dbReference type="SMART" id="SM00445">
    <property type="entry name" value="LINK"/>
    <property type="match status" value="1"/>
</dbReference>
<dbReference type="InterPro" id="IPR016186">
    <property type="entry name" value="C-type_lectin-like/link_sf"/>
</dbReference>
<dbReference type="GO" id="GO:0007155">
    <property type="term" value="P:cell adhesion"/>
    <property type="evidence" value="ECO:0007669"/>
    <property type="project" value="InterPro"/>
</dbReference>
<feature type="domain" description="Link" evidence="3">
    <location>
        <begin position="128"/>
        <end position="228"/>
    </location>
</feature>
<evidence type="ECO:0000256" key="2">
    <source>
        <dbReference type="SAM" id="Phobius"/>
    </source>
</evidence>
<feature type="transmembrane region" description="Helical" evidence="2">
    <location>
        <begin position="57"/>
        <end position="79"/>
    </location>
</feature>
<accession>A0A6C0BV78</accession>
<keyword evidence="1" id="KW-1015">Disulfide bond</keyword>
<dbReference type="InterPro" id="IPR016187">
    <property type="entry name" value="CTDL_fold"/>
</dbReference>
<evidence type="ECO:0000313" key="4">
    <source>
        <dbReference type="EMBL" id="QHS96136.1"/>
    </source>
</evidence>
<evidence type="ECO:0000259" key="3">
    <source>
        <dbReference type="PROSITE" id="PS50963"/>
    </source>
</evidence>
<keyword evidence="2" id="KW-1133">Transmembrane helix</keyword>
<evidence type="ECO:0000256" key="1">
    <source>
        <dbReference type="ARBA" id="ARBA00023157"/>
    </source>
</evidence>
<dbReference type="Pfam" id="PF00193">
    <property type="entry name" value="Xlink"/>
    <property type="match status" value="1"/>
</dbReference>
<name>A0A6C0BV78_9ZZZZ</name>
<reference evidence="4" key="1">
    <citation type="journal article" date="2020" name="Nature">
        <title>Giant virus diversity and host interactions through global metagenomics.</title>
        <authorList>
            <person name="Schulz F."/>
            <person name="Roux S."/>
            <person name="Paez-Espino D."/>
            <person name="Jungbluth S."/>
            <person name="Walsh D.A."/>
            <person name="Denef V.J."/>
            <person name="McMahon K.D."/>
            <person name="Konstantinidis K.T."/>
            <person name="Eloe-Fadrosh E.A."/>
            <person name="Kyrpides N.C."/>
            <person name="Woyke T."/>
        </authorList>
    </citation>
    <scope>NUCLEOTIDE SEQUENCE</scope>
    <source>
        <strain evidence="4">GVMAG-M-3300019093-7</strain>
    </source>
</reference>
<dbReference type="PROSITE" id="PS50963">
    <property type="entry name" value="LINK_2"/>
    <property type="match status" value="1"/>
</dbReference>
<keyword evidence="2" id="KW-0812">Transmembrane</keyword>
<dbReference type="EMBL" id="MN739264">
    <property type="protein sequence ID" value="QHS96136.1"/>
    <property type="molecule type" value="Genomic_DNA"/>
</dbReference>
<protein>
    <recommendedName>
        <fullName evidence="3">Link domain-containing protein</fullName>
    </recommendedName>
</protein>
<dbReference type="InterPro" id="IPR000538">
    <property type="entry name" value="Link_dom"/>
</dbReference>
<organism evidence="4">
    <name type="scientific">viral metagenome</name>
    <dbReference type="NCBI Taxonomy" id="1070528"/>
    <lineage>
        <taxon>unclassified sequences</taxon>
        <taxon>metagenomes</taxon>
        <taxon>organismal metagenomes</taxon>
    </lineage>
</organism>
<proteinExistence type="predicted"/>
<dbReference type="AlphaFoldDB" id="A0A6C0BV78"/>
<dbReference type="Gene3D" id="3.10.100.10">
    <property type="entry name" value="Mannose-Binding Protein A, subunit A"/>
    <property type="match status" value="1"/>
</dbReference>